<dbReference type="InterPro" id="IPR036852">
    <property type="entry name" value="Peptidase_S8/S53_dom_sf"/>
</dbReference>
<feature type="active site" description="Charge relay system" evidence="5">
    <location>
        <position position="341"/>
    </location>
</feature>
<proteinExistence type="inferred from homology"/>
<dbReference type="AlphaFoldDB" id="A0A4R2H569"/>
<evidence type="ECO:0000259" key="9">
    <source>
        <dbReference type="Pfam" id="PF05922"/>
    </source>
</evidence>
<dbReference type="Gene3D" id="3.40.50.200">
    <property type="entry name" value="Peptidase S8/S53 domain"/>
    <property type="match status" value="1"/>
</dbReference>
<dbReference type="Pfam" id="PF05922">
    <property type="entry name" value="Inhibitor_I9"/>
    <property type="match status" value="1"/>
</dbReference>
<dbReference type="PANTHER" id="PTHR43806">
    <property type="entry name" value="PEPTIDASE S8"/>
    <property type="match status" value="1"/>
</dbReference>
<dbReference type="PROSITE" id="PS00137">
    <property type="entry name" value="SUBTILASE_HIS"/>
    <property type="match status" value="1"/>
</dbReference>
<evidence type="ECO:0000256" key="6">
    <source>
        <dbReference type="RuleBase" id="RU003355"/>
    </source>
</evidence>
<keyword evidence="7" id="KW-0732">Signal</keyword>
<feature type="signal peptide" evidence="7">
    <location>
        <begin position="1"/>
        <end position="30"/>
    </location>
</feature>
<organism evidence="10 11">
    <name type="scientific">Kribbella steppae</name>
    <dbReference type="NCBI Taxonomy" id="2512223"/>
    <lineage>
        <taxon>Bacteria</taxon>
        <taxon>Bacillati</taxon>
        <taxon>Actinomycetota</taxon>
        <taxon>Actinomycetes</taxon>
        <taxon>Propionibacteriales</taxon>
        <taxon>Kribbellaceae</taxon>
        <taxon>Kribbella</taxon>
    </lineage>
</organism>
<name>A0A4R2H569_9ACTN</name>
<dbReference type="InterPro" id="IPR015500">
    <property type="entry name" value="Peptidase_S8_subtilisin-rel"/>
</dbReference>
<reference evidence="10 11" key="1">
    <citation type="journal article" date="2015" name="Stand. Genomic Sci.">
        <title>Genomic Encyclopedia of Bacterial and Archaeal Type Strains, Phase III: the genomes of soil and plant-associated and newly described type strains.</title>
        <authorList>
            <person name="Whitman W.B."/>
            <person name="Woyke T."/>
            <person name="Klenk H.P."/>
            <person name="Zhou Y."/>
            <person name="Lilburn T.G."/>
            <person name="Beck B.J."/>
            <person name="De Vos P."/>
            <person name="Vandamme P."/>
            <person name="Eisen J.A."/>
            <person name="Garrity G."/>
            <person name="Hugenholtz P."/>
            <person name="Kyrpides N.C."/>
        </authorList>
    </citation>
    <scope>NUCLEOTIDE SEQUENCE [LARGE SCALE GENOMIC DNA]</scope>
    <source>
        <strain evidence="10 11">VKM Ac-2572</strain>
    </source>
</reference>
<evidence type="ECO:0000313" key="10">
    <source>
        <dbReference type="EMBL" id="TCO21118.1"/>
    </source>
</evidence>
<evidence type="ECO:0000256" key="5">
    <source>
        <dbReference type="PROSITE-ProRule" id="PRU01240"/>
    </source>
</evidence>
<dbReference type="InterPro" id="IPR034193">
    <property type="entry name" value="PCSK9_ProteinaseK-like"/>
</dbReference>
<dbReference type="InterPro" id="IPR023827">
    <property type="entry name" value="Peptidase_S8_Asp-AS"/>
</dbReference>
<dbReference type="PROSITE" id="PS51892">
    <property type="entry name" value="SUBTILASE"/>
    <property type="match status" value="1"/>
</dbReference>
<dbReference type="RefSeq" id="WP_242002083.1">
    <property type="nucleotide sequence ID" value="NZ_SLWN01000011.1"/>
</dbReference>
<dbReference type="EMBL" id="SLWN01000011">
    <property type="protein sequence ID" value="TCO21118.1"/>
    <property type="molecule type" value="Genomic_DNA"/>
</dbReference>
<keyword evidence="3 5" id="KW-0378">Hydrolase</keyword>
<dbReference type="GO" id="GO:0006508">
    <property type="term" value="P:proteolysis"/>
    <property type="evidence" value="ECO:0007669"/>
    <property type="project" value="UniProtKB-KW"/>
</dbReference>
<dbReference type="InterPro" id="IPR010259">
    <property type="entry name" value="S8pro/Inhibitor_I9"/>
</dbReference>
<dbReference type="PROSITE" id="PS00138">
    <property type="entry name" value="SUBTILASE_SER"/>
    <property type="match status" value="1"/>
</dbReference>
<gene>
    <name evidence="10" type="ORF">EV652_11125</name>
</gene>
<dbReference type="InterPro" id="IPR023828">
    <property type="entry name" value="Peptidase_S8_Ser-AS"/>
</dbReference>
<dbReference type="FunFam" id="3.40.50.200:FF:000014">
    <property type="entry name" value="Proteinase K"/>
    <property type="match status" value="1"/>
</dbReference>
<dbReference type="PROSITE" id="PS00136">
    <property type="entry name" value="SUBTILASE_ASP"/>
    <property type="match status" value="1"/>
</dbReference>
<feature type="domain" description="Inhibitor I9" evidence="9">
    <location>
        <begin position="78"/>
        <end position="116"/>
    </location>
</feature>
<accession>A0A4R2H569</accession>
<dbReference type="GO" id="GO:0004252">
    <property type="term" value="F:serine-type endopeptidase activity"/>
    <property type="evidence" value="ECO:0007669"/>
    <property type="project" value="UniProtKB-UniRule"/>
</dbReference>
<comment type="caution">
    <text evidence="10">The sequence shown here is derived from an EMBL/GenBank/DDBJ whole genome shotgun (WGS) entry which is preliminary data.</text>
</comment>
<dbReference type="PRINTS" id="PR00723">
    <property type="entry name" value="SUBTILISIN"/>
</dbReference>
<evidence type="ECO:0000256" key="3">
    <source>
        <dbReference type="ARBA" id="ARBA00022801"/>
    </source>
</evidence>
<dbReference type="SUPFAM" id="SSF54897">
    <property type="entry name" value="Protease propeptides/inhibitors"/>
    <property type="match status" value="1"/>
</dbReference>
<feature type="active site" description="Charge relay system" evidence="5">
    <location>
        <position position="191"/>
    </location>
</feature>
<dbReference type="Gene3D" id="3.30.70.80">
    <property type="entry name" value="Peptidase S8 propeptide/proteinase inhibitor I9"/>
    <property type="match status" value="1"/>
</dbReference>
<dbReference type="InterPro" id="IPR050131">
    <property type="entry name" value="Peptidase_S8_subtilisin-like"/>
</dbReference>
<dbReference type="InterPro" id="IPR037045">
    <property type="entry name" value="S8pro/Inhibitor_I9_sf"/>
</dbReference>
<dbReference type="PANTHER" id="PTHR43806:SF11">
    <property type="entry name" value="CEREVISIN-RELATED"/>
    <property type="match status" value="1"/>
</dbReference>
<keyword evidence="11" id="KW-1185">Reference proteome</keyword>
<evidence type="ECO:0000256" key="4">
    <source>
        <dbReference type="ARBA" id="ARBA00022825"/>
    </source>
</evidence>
<evidence type="ECO:0000259" key="8">
    <source>
        <dbReference type="Pfam" id="PF00082"/>
    </source>
</evidence>
<dbReference type="InterPro" id="IPR000209">
    <property type="entry name" value="Peptidase_S8/S53_dom"/>
</dbReference>
<feature type="chain" id="PRO_5020640652" evidence="7">
    <location>
        <begin position="31"/>
        <end position="397"/>
    </location>
</feature>
<dbReference type="InterPro" id="IPR022398">
    <property type="entry name" value="Peptidase_S8_His-AS"/>
</dbReference>
<dbReference type="Proteomes" id="UP000294508">
    <property type="component" value="Unassembled WGS sequence"/>
</dbReference>
<keyword evidence="4 5" id="KW-0720">Serine protease</keyword>
<dbReference type="Pfam" id="PF00082">
    <property type="entry name" value="Peptidase_S8"/>
    <property type="match status" value="1"/>
</dbReference>
<dbReference type="SUPFAM" id="SSF52743">
    <property type="entry name" value="Subtilisin-like"/>
    <property type="match status" value="1"/>
</dbReference>
<protein>
    <submittedName>
        <fullName evidence="10">Peptidase inhibitor I9</fullName>
    </submittedName>
</protein>
<dbReference type="CDD" id="cd04077">
    <property type="entry name" value="Peptidases_S8_PCSK9_ProteinaseK_like"/>
    <property type="match status" value="1"/>
</dbReference>
<evidence type="ECO:0000256" key="1">
    <source>
        <dbReference type="ARBA" id="ARBA00011073"/>
    </source>
</evidence>
<evidence type="ECO:0000256" key="2">
    <source>
        <dbReference type="ARBA" id="ARBA00022670"/>
    </source>
</evidence>
<evidence type="ECO:0000313" key="11">
    <source>
        <dbReference type="Proteomes" id="UP000294508"/>
    </source>
</evidence>
<feature type="domain" description="Peptidase S8/S53" evidence="8">
    <location>
        <begin position="152"/>
        <end position="377"/>
    </location>
</feature>
<keyword evidence="2 5" id="KW-0645">Protease</keyword>
<evidence type="ECO:0000256" key="7">
    <source>
        <dbReference type="SAM" id="SignalP"/>
    </source>
</evidence>
<feature type="active site" description="Charge relay system" evidence="5">
    <location>
        <position position="160"/>
    </location>
</feature>
<dbReference type="GO" id="GO:0005615">
    <property type="term" value="C:extracellular space"/>
    <property type="evidence" value="ECO:0007669"/>
    <property type="project" value="TreeGrafter"/>
</dbReference>
<comment type="similarity">
    <text evidence="1 5 6">Belongs to the peptidase S8 family.</text>
</comment>
<sequence length="397" mass="40599">MPVIRRRISLALAAAIVPALALAAAGSAGAAPVPEPSARIVPVQLAKAETGVSAVKDTYIVELKKGIRLKSGLGIAPQRQFSTAVNGFSAKLTPAQLADLQKSPDVVAISQDVYVQNVLDTTQTNPPSWGIDRIDERNLPLSNSFTYTRTGSGVHAYIIDSGVDPSHPNFGGRASFDFNGIDSNNTDCNGHGTHVAGTIGSTSYGIAKSARLHGVKWLNCSGGGTASSAIAAVDWVTRNAVKPAVANASWNFSANTTLENSLRAMINSGVFLAASAGNTGANSCDRLPRKISTALVVAASTSTDARASYSSTGSCVDIYAPGSAIVSTLPGNTTGSYNGTSMATPHVAGVAALYLQTSPSASPATVKSYIESNATPNVISGGSTGSTVNRLLYSNGL</sequence>